<evidence type="ECO:0000313" key="10">
    <source>
        <dbReference type="Proteomes" id="UP000606653"/>
    </source>
</evidence>
<feature type="transmembrane region" description="Helical" evidence="7">
    <location>
        <begin position="176"/>
        <end position="199"/>
    </location>
</feature>
<evidence type="ECO:0000256" key="4">
    <source>
        <dbReference type="ARBA" id="ARBA00022989"/>
    </source>
</evidence>
<sequence length="453" mass="49079">MESLRRLMAGIAGWPRNVKLFFAANLLYQIGGGMFSVLYNLYIQGIGYTDAMNGRVVSIQSLATACIFIPIGLFGDRLSRKMLLIIGALFSGVVFALRAIAETEPMLLVLAVCSGIFAAFFQVLAIPFLAENVKKSQRLALFSAYSSLMLAAQVLGSMGGGVLADFLQHNGFDRVTSLRFTLFAGGIATLAAFAPMLFIREARRQSEPPKTSPAAVGRKPDAANHQTSGELNTHVSENPSAKTAEPEAAAKKPESSSRIIFWFVLAQLPIGLGSGLVVPYLNLYFTNRFGVSLTTMSLLISLGQIMTIVSMLIGPSLSRKVGPVNAVVIFQMLSLPFLLTTGFTNVAIIASVTFLFRQALMNAANPIQSAIMVDRIPDNKRGIANSLTQTAFMLGWASMGPVQSHLVTTYGNYWGYAITFSITGVLYVTASLLYYFKFREPRSKRQMKVSPAG</sequence>
<feature type="transmembrane region" description="Helical" evidence="7">
    <location>
        <begin position="259"/>
        <end position="281"/>
    </location>
</feature>
<feature type="compositionally biased region" description="Polar residues" evidence="6">
    <location>
        <begin position="224"/>
        <end position="238"/>
    </location>
</feature>
<protein>
    <submittedName>
        <fullName evidence="9">MFS transporter</fullName>
    </submittedName>
</protein>
<evidence type="ECO:0000256" key="7">
    <source>
        <dbReference type="SAM" id="Phobius"/>
    </source>
</evidence>
<feature type="transmembrane region" description="Helical" evidence="7">
    <location>
        <begin position="107"/>
        <end position="130"/>
    </location>
</feature>
<evidence type="ECO:0000256" key="1">
    <source>
        <dbReference type="ARBA" id="ARBA00004651"/>
    </source>
</evidence>
<keyword evidence="3 7" id="KW-0812">Transmembrane</keyword>
<feature type="transmembrane region" description="Helical" evidence="7">
    <location>
        <begin position="293"/>
        <end position="314"/>
    </location>
</feature>
<feature type="transmembrane region" description="Helical" evidence="7">
    <location>
        <begin position="413"/>
        <end position="436"/>
    </location>
</feature>
<feature type="region of interest" description="Disordered" evidence="6">
    <location>
        <begin position="205"/>
        <end position="250"/>
    </location>
</feature>
<feature type="transmembrane region" description="Helical" evidence="7">
    <location>
        <begin position="142"/>
        <end position="164"/>
    </location>
</feature>
<keyword evidence="5 7" id="KW-0472">Membrane</keyword>
<dbReference type="Gene3D" id="1.20.1250.20">
    <property type="entry name" value="MFS general substrate transporter like domains"/>
    <property type="match status" value="2"/>
</dbReference>
<name>A0ABQ2KRN1_9BACL</name>
<evidence type="ECO:0000313" key="9">
    <source>
        <dbReference type="EMBL" id="GGN91011.1"/>
    </source>
</evidence>
<keyword evidence="10" id="KW-1185">Reference proteome</keyword>
<dbReference type="InterPro" id="IPR036259">
    <property type="entry name" value="MFS_trans_sf"/>
</dbReference>
<dbReference type="EMBL" id="BMLN01000001">
    <property type="protein sequence ID" value="GGN91011.1"/>
    <property type="molecule type" value="Genomic_DNA"/>
</dbReference>
<feature type="transmembrane region" description="Helical" evidence="7">
    <location>
        <begin position="82"/>
        <end position="101"/>
    </location>
</feature>
<dbReference type="SUPFAM" id="SSF103473">
    <property type="entry name" value="MFS general substrate transporter"/>
    <property type="match status" value="1"/>
</dbReference>
<keyword evidence="4 7" id="KW-1133">Transmembrane helix</keyword>
<dbReference type="InterPro" id="IPR020846">
    <property type="entry name" value="MFS_dom"/>
</dbReference>
<organism evidence="9 10">
    <name type="scientific">Saccharibacillus kuerlensis</name>
    <dbReference type="NCBI Taxonomy" id="459527"/>
    <lineage>
        <taxon>Bacteria</taxon>
        <taxon>Bacillati</taxon>
        <taxon>Bacillota</taxon>
        <taxon>Bacilli</taxon>
        <taxon>Bacillales</taxon>
        <taxon>Paenibacillaceae</taxon>
        <taxon>Saccharibacillus</taxon>
    </lineage>
</organism>
<evidence type="ECO:0000259" key="8">
    <source>
        <dbReference type="PROSITE" id="PS50850"/>
    </source>
</evidence>
<comment type="subcellular location">
    <subcellularLocation>
        <location evidence="1">Cell membrane</location>
        <topology evidence="1">Multi-pass membrane protein</topology>
    </subcellularLocation>
</comment>
<dbReference type="Pfam" id="PF07690">
    <property type="entry name" value="MFS_1"/>
    <property type="match status" value="1"/>
</dbReference>
<proteinExistence type="predicted"/>
<dbReference type="InterPro" id="IPR011701">
    <property type="entry name" value="MFS"/>
</dbReference>
<reference evidence="10" key="1">
    <citation type="journal article" date="2019" name="Int. J. Syst. Evol. Microbiol.">
        <title>The Global Catalogue of Microorganisms (GCM) 10K type strain sequencing project: providing services to taxonomists for standard genome sequencing and annotation.</title>
        <authorList>
            <consortium name="The Broad Institute Genomics Platform"/>
            <consortium name="The Broad Institute Genome Sequencing Center for Infectious Disease"/>
            <person name="Wu L."/>
            <person name="Ma J."/>
        </authorList>
    </citation>
    <scope>NUCLEOTIDE SEQUENCE [LARGE SCALE GENOMIC DNA]</scope>
    <source>
        <strain evidence="10">CGMCC 1.6964</strain>
    </source>
</reference>
<keyword evidence="2" id="KW-0813">Transport</keyword>
<dbReference type="PROSITE" id="PS50850">
    <property type="entry name" value="MFS"/>
    <property type="match status" value="1"/>
</dbReference>
<evidence type="ECO:0000256" key="6">
    <source>
        <dbReference type="SAM" id="MobiDB-lite"/>
    </source>
</evidence>
<feature type="transmembrane region" description="Helical" evidence="7">
    <location>
        <begin position="55"/>
        <end position="75"/>
    </location>
</feature>
<evidence type="ECO:0000256" key="2">
    <source>
        <dbReference type="ARBA" id="ARBA00022448"/>
    </source>
</evidence>
<dbReference type="RefSeq" id="WP_018975144.1">
    <property type="nucleotide sequence ID" value="NZ_BMLN01000001.1"/>
</dbReference>
<evidence type="ECO:0000256" key="5">
    <source>
        <dbReference type="ARBA" id="ARBA00023136"/>
    </source>
</evidence>
<accession>A0ABQ2KRN1</accession>
<comment type="caution">
    <text evidence="9">The sequence shown here is derived from an EMBL/GenBank/DDBJ whole genome shotgun (WGS) entry which is preliminary data.</text>
</comment>
<feature type="transmembrane region" description="Helical" evidence="7">
    <location>
        <begin position="326"/>
        <end position="356"/>
    </location>
</feature>
<feature type="transmembrane region" description="Helical" evidence="7">
    <location>
        <begin position="20"/>
        <end position="43"/>
    </location>
</feature>
<gene>
    <name evidence="9" type="ORF">GCM10010969_02090</name>
</gene>
<feature type="domain" description="Major facilitator superfamily (MFS) profile" evidence="8">
    <location>
        <begin position="17"/>
        <end position="442"/>
    </location>
</feature>
<evidence type="ECO:0000256" key="3">
    <source>
        <dbReference type="ARBA" id="ARBA00022692"/>
    </source>
</evidence>
<dbReference type="Proteomes" id="UP000606653">
    <property type="component" value="Unassembled WGS sequence"/>
</dbReference>
<dbReference type="PANTHER" id="PTHR23520:SF5">
    <property type="entry name" value="TRANSPORTER, PUTATIVE (AFU_ORTHOLOGUE AFUA_3G04000)-RELATED"/>
    <property type="match status" value="1"/>
</dbReference>
<dbReference type="PANTHER" id="PTHR23520">
    <property type="entry name" value="TRANSPORTER, PUTATIVE (AFU_ORTHOLOGUE AFUA_3G04000)-RELATED"/>
    <property type="match status" value="1"/>
</dbReference>